<dbReference type="PANTHER" id="PTHR16121">
    <property type="entry name" value="CAP-SPECIFIC MRNA (NUCLEOSIDE-2'-O-)-METHYLTRANSFERASE 1-RELATED"/>
    <property type="match status" value="1"/>
</dbReference>
<feature type="compositionally biased region" description="Basic and acidic residues" evidence="2">
    <location>
        <begin position="67"/>
        <end position="81"/>
    </location>
</feature>
<dbReference type="SUPFAM" id="SSF53335">
    <property type="entry name" value="S-adenosyl-L-methionine-dependent methyltransferases"/>
    <property type="match status" value="1"/>
</dbReference>
<keyword evidence="1" id="KW-0539">Nucleus</keyword>
<feature type="compositionally biased region" description="Basic and acidic residues" evidence="2">
    <location>
        <begin position="92"/>
        <end position="105"/>
    </location>
</feature>
<keyword evidence="1" id="KW-0507">mRNA processing</keyword>
<evidence type="ECO:0000313" key="5">
    <source>
        <dbReference type="Proteomes" id="UP000053815"/>
    </source>
</evidence>
<dbReference type="GO" id="GO:0005737">
    <property type="term" value="C:cytoplasm"/>
    <property type="evidence" value="ECO:0007669"/>
    <property type="project" value="TreeGrafter"/>
</dbReference>
<evidence type="ECO:0000256" key="2">
    <source>
        <dbReference type="SAM" id="MobiDB-lite"/>
    </source>
</evidence>
<evidence type="ECO:0000259" key="3">
    <source>
        <dbReference type="PROSITE" id="PS51613"/>
    </source>
</evidence>
<dbReference type="InterPro" id="IPR025816">
    <property type="entry name" value="RrmJ-type_MeTrfase"/>
</dbReference>
<sequence length="517" mass="59920">MSDLYSDNDPEYRATRVKSGIPPPSIRDRPRNHRQGGDLSRFNPAMQRNQHSQQQQQQRYSPYGQQGRDDRRHQQEHDNQRYSHHQQQQRYPDQRYPEQQQHRYPEQQQQRQSYSDHHQQQRSPAPPVPKPKPLELRTSTDFLKCEKRLSLEDLVNTIKPTACISETDYDFLSSKALVEKVNQLRENMRHVPYEQRSEARSKSNPFERIGNAIFMNRAATKLAALDATFRLATTRSKEFTFADICGGPGGFSEYLLWRVHSWGESAHGFGITLKGSDEVNWHTEKFRPDIPRHSLTEINGADGTGDLYKTDNIKQFEAAVLKETKGQGVDLVVADGGFDFTGNEGHQELSAQRLLLCEVVTMLTCLKQGGHFVCKFFDILSESTAGLVWLLYQLFDEICITKPLSSRPANAERYIVCKGLVHEKPTQLVQQLMTAIDSNTTAISIVTRQFLEKDEDFIDYVKMRNIRFAMKQTEALEQMDQFIKNPQLAPLYDQEQVKRHCLNEWRLPLQDSQQHYF</sequence>
<dbReference type="Pfam" id="PF01728">
    <property type="entry name" value="FtsJ"/>
    <property type="match status" value="1"/>
</dbReference>
<dbReference type="Proteomes" id="UP000053815">
    <property type="component" value="Unassembled WGS sequence"/>
</dbReference>
<keyword evidence="1" id="KW-0808">Transferase</keyword>
<evidence type="ECO:0000256" key="1">
    <source>
        <dbReference type="RuleBase" id="RU368012"/>
    </source>
</evidence>
<organism evidence="4">
    <name type="scientific">Mucor ambiguus</name>
    <dbReference type="NCBI Taxonomy" id="91626"/>
    <lineage>
        <taxon>Eukaryota</taxon>
        <taxon>Fungi</taxon>
        <taxon>Fungi incertae sedis</taxon>
        <taxon>Mucoromycota</taxon>
        <taxon>Mucoromycotina</taxon>
        <taxon>Mucoromycetes</taxon>
        <taxon>Mucorales</taxon>
        <taxon>Mucorineae</taxon>
        <taxon>Mucoraceae</taxon>
        <taxon>Mucor</taxon>
    </lineage>
</organism>
<dbReference type="EC" id="2.1.1.57" evidence="1"/>
<dbReference type="GO" id="GO:0004483">
    <property type="term" value="F:methyltransferase cap1 activity"/>
    <property type="evidence" value="ECO:0007669"/>
    <property type="project" value="UniProtKB-UniRule"/>
</dbReference>
<dbReference type="STRING" id="91626.A0A0C9MH66"/>
<gene>
    <name evidence="4" type="ORF">MAM1_0321c09642</name>
</gene>
<keyword evidence="1" id="KW-0506">mRNA capping</keyword>
<proteinExistence type="predicted"/>
<keyword evidence="1" id="KW-0489">Methyltransferase</keyword>
<keyword evidence="5" id="KW-1185">Reference proteome</keyword>
<feature type="compositionally biased region" description="Low complexity" evidence="2">
    <location>
        <begin position="47"/>
        <end position="66"/>
    </location>
</feature>
<comment type="catalytic activity">
    <reaction evidence="1">
        <text>a 5'-end (N(7)-methyl 5'-triphosphoguanosine)-ribonucleoside in mRNA + S-adenosyl-L-methionine = a 5'-end (N(7)-methyl 5'-triphosphoguanosine)-(2'-O-methyl-ribonucleoside) in mRNA + S-adenosyl-L-homocysteine + H(+)</text>
        <dbReference type="Rhea" id="RHEA:67020"/>
        <dbReference type="Rhea" id="RHEA-COMP:17167"/>
        <dbReference type="Rhea" id="RHEA-COMP:17168"/>
        <dbReference type="ChEBI" id="CHEBI:15378"/>
        <dbReference type="ChEBI" id="CHEBI:57856"/>
        <dbReference type="ChEBI" id="CHEBI:59789"/>
        <dbReference type="ChEBI" id="CHEBI:156461"/>
        <dbReference type="ChEBI" id="CHEBI:167609"/>
        <dbReference type="EC" id="2.1.1.57"/>
    </reaction>
</comment>
<name>A0A0C9MH66_9FUNG</name>
<dbReference type="Gene3D" id="3.40.50.12760">
    <property type="match status" value="1"/>
</dbReference>
<evidence type="ECO:0000313" key="4">
    <source>
        <dbReference type="EMBL" id="GAN10106.1"/>
    </source>
</evidence>
<comment type="function">
    <text evidence="1">S-adenosyl-L-methionine-dependent methyltransferase that mediates RNA cap1 2'-O-ribose methylation to the 5'-cap structure of RNAs. Methylates the ribose of the first nucleotide of a m(7)GpppG-capped mRNA to produce m(7)GpppNmp (cap1).</text>
</comment>
<dbReference type="GO" id="GO:0006370">
    <property type="term" value="P:7-methylguanosine mRNA capping"/>
    <property type="evidence" value="ECO:0007669"/>
    <property type="project" value="UniProtKB-UniRule"/>
</dbReference>
<dbReference type="GO" id="GO:0032259">
    <property type="term" value="P:methylation"/>
    <property type="evidence" value="ECO:0007669"/>
    <property type="project" value="UniProtKB-KW"/>
</dbReference>
<dbReference type="EMBL" id="DF836610">
    <property type="protein sequence ID" value="GAN10106.1"/>
    <property type="molecule type" value="Genomic_DNA"/>
</dbReference>
<dbReference type="PROSITE" id="PS51613">
    <property type="entry name" value="SAM_MT_RRMJ"/>
    <property type="match status" value="1"/>
</dbReference>
<reference evidence="4" key="1">
    <citation type="submission" date="2014-09" db="EMBL/GenBank/DDBJ databases">
        <title>Draft genome sequence of an oleaginous Mucoromycotina fungus Mucor ambiguus NBRC6742.</title>
        <authorList>
            <person name="Takeda I."/>
            <person name="Yamane N."/>
            <person name="Morita T."/>
            <person name="Tamano K."/>
            <person name="Machida M."/>
            <person name="Baker S."/>
            <person name="Koike H."/>
        </authorList>
    </citation>
    <scope>NUCLEOTIDE SEQUENCE</scope>
    <source>
        <strain evidence="4">NBRC 6742</strain>
    </source>
</reference>
<dbReference type="GO" id="GO:0003676">
    <property type="term" value="F:nucleic acid binding"/>
    <property type="evidence" value="ECO:0007669"/>
    <property type="project" value="UniProtKB-UniRule"/>
</dbReference>
<feature type="region of interest" description="Disordered" evidence="2">
    <location>
        <begin position="1"/>
        <end position="135"/>
    </location>
</feature>
<dbReference type="AlphaFoldDB" id="A0A0C9MH66"/>
<dbReference type="GO" id="GO:0016556">
    <property type="term" value="P:mRNA modification"/>
    <property type="evidence" value="ECO:0007669"/>
    <property type="project" value="UniProtKB-UniRule"/>
</dbReference>
<protein>
    <recommendedName>
        <fullName evidence="1">Cap-specific mRNA (nucleoside-2'-O-)-methyltransferase 1</fullName>
        <ecNumber evidence="1">2.1.1.57</ecNumber>
    </recommendedName>
    <alternativeName>
        <fullName evidence="1">Cap1 2'O-ribose methyltransferase 1</fullName>
    </alternativeName>
</protein>
<dbReference type="InterPro" id="IPR050851">
    <property type="entry name" value="mRNA_Cap_2O-Ribose_MeTrfase"/>
</dbReference>
<dbReference type="PANTHER" id="PTHR16121:SF0">
    <property type="entry name" value="CAP-SPECIFIC MRNA (NUCLEOSIDE-2'-O-)-METHYLTRANSFERASE 1"/>
    <property type="match status" value="1"/>
</dbReference>
<dbReference type="OrthoDB" id="10251234at2759"/>
<feature type="domain" description="RrmJ-type SAM-dependent 2'-O-MTase" evidence="3">
    <location>
        <begin position="213"/>
        <end position="421"/>
    </location>
</feature>
<dbReference type="InterPro" id="IPR002877">
    <property type="entry name" value="RNA_MeTrfase_FtsJ_dom"/>
</dbReference>
<keyword evidence="1" id="KW-0949">S-adenosyl-L-methionine</keyword>
<accession>A0A0C9MH66</accession>
<comment type="subcellular location">
    <subcellularLocation>
        <location evidence="1">Nucleus</location>
    </subcellularLocation>
</comment>
<dbReference type="InterPro" id="IPR029063">
    <property type="entry name" value="SAM-dependent_MTases_sf"/>
</dbReference>
<dbReference type="GO" id="GO:0005634">
    <property type="term" value="C:nucleus"/>
    <property type="evidence" value="ECO:0007669"/>
    <property type="project" value="UniProtKB-SubCell"/>
</dbReference>